<keyword evidence="7" id="KW-0503">Monooxygenase</keyword>
<dbReference type="Proteomes" id="UP000013261">
    <property type="component" value="Unassembled WGS sequence"/>
</dbReference>
<name>N9LMN6_9GAMM</name>
<comment type="similarity">
    <text evidence="3">Belongs to the UbiH/COQ6 family.</text>
</comment>
<dbReference type="Pfam" id="PF01494">
    <property type="entry name" value="FAD_binding_3"/>
    <property type="match status" value="1"/>
</dbReference>
<dbReference type="PANTHER" id="PTHR43876:SF7">
    <property type="entry name" value="UBIQUINONE BIOSYNTHESIS MONOOXYGENASE COQ6, MITOCHONDRIAL"/>
    <property type="match status" value="1"/>
</dbReference>
<dbReference type="InterPro" id="IPR010971">
    <property type="entry name" value="UbiH/COQ6"/>
</dbReference>
<accession>N9LMN6</accession>
<dbReference type="NCBIfam" id="TIGR01988">
    <property type="entry name" value="Ubi-OHases"/>
    <property type="match status" value="1"/>
</dbReference>
<dbReference type="InterPro" id="IPR018168">
    <property type="entry name" value="Ubi_Hdrlase_CS"/>
</dbReference>
<keyword evidence="4" id="KW-0285">Flavoprotein</keyword>
<dbReference type="GO" id="GO:0071949">
    <property type="term" value="F:FAD binding"/>
    <property type="evidence" value="ECO:0007669"/>
    <property type="project" value="InterPro"/>
</dbReference>
<protein>
    <recommendedName>
        <fullName evidence="8">FAD-binding domain-containing protein</fullName>
    </recommendedName>
</protein>
<evidence type="ECO:0000256" key="1">
    <source>
        <dbReference type="ARBA" id="ARBA00001974"/>
    </source>
</evidence>
<evidence type="ECO:0000313" key="10">
    <source>
        <dbReference type="Proteomes" id="UP000013261"/>
    </source>
</evidence>
<evidence type="ECO:0000259" key="8">
    <source>
        <dbReference type="Pfam" id="PF01494"/>
    </source>
</evidence>
<comment type="cofactor">
    <cofactor evidence="1">
        <name>FAD</name>
        <dbReference type="ChEBI" id="CHEBI:57692"/>
    </cofactor>
</comment>
<evidence type="ECO:0000256" key="2">
    <source>
        <dbReference type="ARBA" id="ARBA00004749"/>
    </source>
</evidence>
<dbReference type="PANTHER" id="PTHR43876">
    <property type="entry name" value="UBIQUINONE BIOSYNTHESIS MONOOXYGENASE COQ6, MITOCHONDRIAL"/>
    <property type="match status" value="1"/>
</dbReference>
<keyword evidence="6" id="KW-0560">Oxidoreductase</keyword>
<dbReference type="PATRIC" id="fig|1217703.3.peg.305"/>
<keyword evidence="5" id="KW-0274">FAD</keyword>
<dbReference type="PROSITE" id="PS01304">
    <property type="entry name" value="UBIH"/>
    <property type="match status" value="1"/>
</dbReference>
<comment type="caution">
    <text evidence="9">The sequence shown here is derived from an EMBL/GenBank/DDBJ whole genome shotgun (WGS) entry which is preliminary data.</text>
</comment>
<dbReference type="UniPathway" id="UPA00232"/>
<dbReference type="InterPro" id="IPR051205">
    <property type="entry name" value="UbiH/COQ6_monooxygenase"/>
</dbReference>
<feature type="domain" description="FAD-binding" evidence="8">
    <location>
        <begin position="6"/>
        <end position="354"/>
    </location>
</feature>
<dbReference type="InterPro" id="IPR002938">
    <property type="entry name" value="FAD-bd"/>
</dbReference>
<dbReference type="AlphaFoldDB" id="N9LMN6"/>
<dbReference type="GO" id="GO:0004497">
    <property type="term" value="F:monooxygenase activity"/>
    <property type="evidence" value="ECO:0007669"/>
    <property type="project" value="UniProtKB-KW"/>
</dbReference>
<organism evidence="9 10">
    <name type="scientific">Acinetobacter dispersus</name>
    <dbReference type="NCBI Taxonomy" id="70348"/>
    <lineage>
        <taxon>Bacteria</taxon>
        <taxon>Pseudomonadati</taxon>
        <taxon>Pseudomonadota</taxon>
        <taxon>Gammaproteobacteria</taxon>
        <taxon>Moraxellales</taxon>
        <taxon>Moraxellaceae</taxon>
        <taxon>Acinetobacter</taxon>
    </lineage>
</organism>
<evidence type="ECO:0000256" key="4">
    <source>
        <dbReference type="ARBA" id="ARBA00022630"/>
    </source>
</evidence>
<dbReference type="OrthoDB" id="9769565at2"/>
<keyword evidence="10" id="KW-1185">Reference proteome</keyword>
<comment type="pathway">
    <text evidence="2">Cofactor biosynthesis; ubiquinone biosynthesis.</text>
</comment>
<evidence type="ECO:0000313" key="9">
    <source>
        <dbReference type="EMBL" id="ENW97483.1"/>
    </source>
</evidence>
<dbReference type="HOGENOM" id="CLU_009665_8_3_6"/>
<dbReference type="Gene3D" id="3.50.50.60">
    <property type="entry name" value="FAD/NAD(P)-binding domain"/>
    <property type="match status" value="2"/>
</dbReference>
<evidence type="ECO:0000256" key="3">
    <source>
        <dbReference type="ARBA" id="ARBA00005349"/>
    </source>
</evidence>
<evidence type="ECO:0000256" key="6">
    <source>
        <dbReference type="ARBA" id="ARBA00023002"/>
    </source>
</evidence>
<dbReference type="PRINTS" id="PR00420">
    <property type="entry name" value="RNGMNOXGNASE"/>
</dbReference>
<gene>
    <name evidence="9" type="ORF">F904_00324</name>
</gene>
<dbReference type="GO" id="GO:0006744">
    <property type="term" value="P:ubiquinone biosynthetic process"/>
    <property type="evidence" value="ECO:0007669"/>
    <property type="project" value="UniProtKB-UniPathway"/>
</dbReference>
<reference evidence="9 10" key="1">
    <citation type="submission" date="2013-02" db="EMBL/GenBank/DDBJ databases">
        <title>The Genome Sequence of Acinetobacter sp. ANC 4105.</title>
        <authorList>
            <consortium name="The Broad Institute Genome Sequencing Platform"/>
            <consortium name="The Broad Institute Genome Sequencing Center for Infectious Disease"/>
            <person name="Cerqueira G."/>
            <person name="Feldgarden M."/>
            <person name="Courvalin P."/>
            <person name="Perichon B."/>
            <person name="Grillot-Courvalin C."/>
            <person name="Clermont D."/>
            <person name="Rocha E."/>
            <person name="Yoon E.-J."/>
            <person name="Nemec A."/>
            <person name="Walker B."/>
            <person name="Young S.K."/>
            <person name="Zeng Q."/>
            <person name="Gargeya S."/>
            <person name="Fitzgerald M."/>
            <person name="Haas B."/>
            <person name="Abouelleil A."/>
            <person name="Alvarado L."/>
            <person name="Arachchi H.M."/>
            <person name="Berlin A.M."/>
            <person name="Chapman S.B."/>
            <person name="Dewar J."/>
            <person name="Goldberg J."/>
            <person name="Griggs A."/>
            <person name="Gujja S."/>
            <person name="Hansen M."/>
            <person name="Howarth C."/>
            <person name="Imamovic A."/>
            <person name="Larimer J."/>
            <person name="McCowan C."/>
            <person name="Murphy C."/>
            <person name="Neiman D."/>
            <person name="Pearson M."/>
            <person name="Priest M."/>
            <person name="Roberts A."/>
            <person name="Saif S."/>
            <person name="Shea T."/>
            <person name="Sisk P."/>
            <person name="Sykes S."/>
            <person name="Wortman J."/>
            <person name="Nusbaum C."/>
            <person name="Birren B."/>
        </authorList>
    </citation>
    <scope>NUCLEOTIDE SEQUENCE [LARGE SCALE GENOMIC DNA]</scope>
    <source>
        <strain evidence="9 10">ANC 4105</strain>
    </source>
</reference>
<sequence length="410" mass="45451">MSEILDVVIVGGGLVGGLTALLLAQGGVQATVLDAAPILDQDKTLAVMNPRVLALSQATIHLLKTVDVWNGLARQMPYSGMQVWNKNGYGEINFGHASEQQPQSDQALGSMVEPSVLNVAIQQKMLQQLKDYRTQVKVIRIEQIPQGWSIQLADGTTLKTKLLIGADGANSFVREQAYIDLDVLDYKQAAISCAIKTTRPNQYVARQIFLPTGPLAYLPMASLDPQENGYWQSIVWTLPDDYADEYSALSDQAFMQLLTQESLNMLGEVVEVRSRAQFPLKARAAQRYIKSGLALIGDAAHVIHPLAGQGVNIGCLDAAVLCDVLLHDLKRGVWANEQTLLRYEHQRKGQNDAMMHSMSVIGWIESSELFPFVWARNFALKQVEQFDWFKDRFMQQANGLGTLKDTQYAC</sequence>
<proteinExistence type="inferred from homology"/>
<dbReference type="RefSeq" id="WP_005183936.1">
    <property type="nucleotide sequence ID" value="NZ_KB850048.1"/>
</dbReference>
<evidence type="ECO:0000256" key="7">
    <source>
        <dbReference type="ARBA" id="ARBA00023033"/>
    </source>
</evidence>
<dbReference type="InterPro" id="IPR036188">
    <property type="entry name" value="FAD/NAD-bd_sf"/>
</dbReference>
<dbReference type="EMBL" id="APRL01000001">
    <property type="protein sequence ID" value="ENW97483.1"/>
    <property type="molecule type" value="Genomic_DNA"/>
</dbReference>
<evidence type="ECO:0000256" key="5">
    <source>
        <dbReference type="ARBA" id="ARBA00022827"/>
    </source>
</evidence>
<dbReference type="GO" id="GO:0016705">
    <property type="term" value="F:oxidoreductase activity, acting on paired donors, with incorporation or reduction of molecular oxygen"/>
    <property type="evidence" value="ECO:0007669"/>
    <property type="project" value="InterPro"/>
</dbReference>
<dbReference type="SUPFAM" id="SSF51905">
    <property type="entry name" value="FAD/NAD(P)-binding domain"/>
    <property type="match status" value="1"/>
</dbReference>
<dbReference type="eggNOG" id="COG0654">
    <property type="taxonomic scope" value="Bacteria"/>
</dbReference>